<comment type="function">
    <text evidence="2">DNA-dependent RNA polymerase which catalyzes the transcription of DNA into RNA using the four ribonucleoside triphosphates as substrates.</text>
</comment>
<dbReference type="GO" id="GO:0005736">
    <property type="term" value="C:RNA polymerase I complex"/>
    <property type="evidence" value="ECO:0007669"/>
    <property type="project" value="TreeGrafter"/>
</dbReference>
<dbReference type="Pfam" id="PF17875">
    <property type="entry name" value="RPA43_OB"/>
    <property type="match status" value="1"/>
</dbReference>
<dbReference type="AlphaFoldDB" id="A0A8C3L7M4"/>
<evidence type="ECO:0000313" key="6">
    <source>
        <dbReference type="Proteomes" id="UP000694543"/>
    </source>
</evidence>
<sequence length="205" mass="22812">MVGVINKVAPSHIGCLIHGCFNASIPKPEHMSAAEWQKLGFKIGDELKFQVVHLDSDAAGVFFIRGQLTKTSMQPKQSDPVTVAVTDGTNGEQIQDFDNEKNDLNDSGRDNVTEDPPGEADNTVGGNTEEQSIDAENEICDDKKKKKKKKKHKQEEQEHVLPASDSSGYQSDLKKSKKKKRKHCEVEESELLELSQEPKAKKKRD</sequence>
<dbReference type="Gene3D" id="2.40.50.1060">
    <property type="match status" value="1"/>
</dbReference>
<keyword evidence="2" id="KW-0804">Transcription</keyword>
<comment type="subcellular location">
    <subcellularLocation>
        <location evidence="2">Nucleus</location>
    </subcellularLocation>
</comment>
<proteinExistence type="predicted"/>
<keyword evidence="2" id="KW-0240">DNA-directed RNA polymerase</keyword>
<dbReference type="GO" id="GO:0006352">
    <property type="term" value="P:DNA-templated transcription initiation"/>
    <property type="evidence" value="ECO:0007669"/>
    <property type="project" value="UniProtKB-UniRule"/>
</dbReference>
<dbReference type="InterPro" id="IPR041178">
    <property type="entry name" value="RPA43_OB"/>
</dbReference>
<organism evidence="5 6">
    <name type="scientific">Chrysolophus pictus</name>
    <name type="common">Golden pheasant</name>
    <name type="synonym">Phasianus pictus</name>
    <dbReference type="NCBI Taxonomy" id="9089"/>
    <lineage>
        <taxon>Eukaryota</taxon>
        <taxon>Metazoa</taxon>
        <taxon>Chordata</taxon>
        <taxon>Craniata</taxon>
        <taxon>Vertebrata</taxon>
        <taxon>Euteleostomi</taxon>
        <taxon>Archelosauria</taxon>
        <taxon>Archosauria</taxon>
        <taxon>Dinosauria</taxon>
        <taxon>Saurischia</taxon>
        <taxon>Theropoda</taxon>
        <taxon>Coelurosauria</taxon>
        <taxon>Aves</taxon>
        <taxon>Neognathae</taxon>
        <taxon>Galloanserae</taxon>
        <taxon>Galliformes</taxon>
        <taxon>Phasianidae</taxon>
        <taxon>Phasianinae</taxon>
        <taxon>Chrysolophus</taxon>
    </lineage>
</organism>
<name>A0A8C3L7M4_CHRPC</name>
<dbReference type="PANTHER" id="PTHR12709">
    <property type="entry name" value="DNA-DIRECTED RNA POLYMERASE II, III"/>
    <property type="match status" value="1"/>
</dbReference>
<dbReference type="GO" id="GO:0006362">
    <property type="term" value="P:transcription elongation by RNA polymerase I"/>
    <property type="evidence" value="ECO:0007669"/>
    <property type="project" value="TreeGrafter"/>
</dbReference>
<accession>A0A8C3L7M4</accession>
<feature type="domain" description="RPA43 OB" evidence="4">
    <location>
        <begin position="2"/>
        <end position="142"/>
    </location>
</feature>
<dbReference type="Proteomes" id="UP000694543">
    <property type="component" value="Unplaced"/>
</dbReference>
<reference evidence="5" key="2">
    <citation type="submission" date="2025-09" db="UniProtKB">
        <authorList>
            <consortium name="Ensembl"/>
        </authorList>
    </citation>
    <scope>IDENTIFICATION</scope>
</reference>
<keyword evidence="1 2" id="KW-0539">Nucleus</keyword>
<dbReference type="Ensembl" id="ENSCPIT00010007009.1">
    <property type="protein sequence ID" value="ENSCPIP00010005941.1"/>
    <property type="gene ID" value="ENSCPIG00010004606.1"/>
</dbReference>
<dbReference type="InterPro" id="IPR045113">
    <property type="entry name" value="Rpb7-like"/>
</dbReference>
<reference evidence="5" key="1">
    <citation type="submission" date="2025-08" db="UniProtKB">
        <authorList>
            <consortium name="Ensembl"/>
        </authorList>
    </citation>
    <scope>IDENTIFICATION</scope>
</reference>
<evidence type="ECO:0000259" key="4">
    <source>
        <dbReference type="Pfam" id="PF17875"/>
    </source>
</evidence>
<feature type="region of interest" description="Disordered" evidence="3">
    <location>
        <begin position="73"/>
        <end position="205"/>
    </location>
</feature>
<keyword evidence="6" id="KW-1185">Reference proteome</keyword>
<evidence type="ECO:0000256" key="1">
    <source>
        <dbReference type="ARBA" id="ARBA00023242"/>
    </source>
</evidence>
<dbReference type="PANTHER" id="PTHR12709:SF5">
    <property type="entry name" value="DNA-DIRECTED RNA POLYMERASE I SUBUNIT RPA43"/>
    <property type="match status" value="1"/>
</dbReference>
<protein>
    <recommendedName>
        <fullName evidence="2">DNA-directed RNA polymerase subunit</fullName>
    </recommendedName>
</protein>
<evidence type="ECO:0000256" key="3">
    <source>
        <dbReference type="SAM" id="MobiDB-lite"/>
    </source>
</evidence>
<evidence type="ECO:0000313" key="5">
    <source>
        <dbReference type="Ensembl" id="ENSCPIP00010005941.1"/>
    </source>
</evidence>
<evidence type="ECO:0000256" key="2">
    <source>
        <dbReference type="RuleBase" id="RU369086"/>
    </source>
</evidence>
<feature type="compositionally biased region" description="Basic and acidic residues" evidence="3">
    <location>
        <begin position="98"/>
        <end position="112"/>
    </location>
</feature>